<feature type="region of interest" description="Disordered" evidence="6">
    <location>
        <begin position="444"/>
        <end position="479"/>
    </location>
</feature>
<dbReference type="RefSeq" id="WP_398274999.1">
    <property type="nucleotide sequence ID" value="NZ_JBITLV010000001.1"/>
</dbReference>
<dbReference type="Pfam" id="PF01098">
    <property type="entry name" value="FTSW_RODA_SPOVE"/>
    <property type="match status" value="1"/>
</dbReference>
<feature type="transmembrane region" description="Helical" evidence="7">
    <location>
        <begin position="265"/>
        <end position="285"/>
    </location>
</feature>
<keyword evidence="5 7" id="KW-0472">Membrane</keyword>
<feature type="transmembrane region" description="Helical" evidence="7">
    <location>
        <begin position="414"/>
        <end position="433"/>
    </location>
</feature>
<dbReference type="Proteomes" id="UP001612915">
    <property type="component" value="Unassembled WGS sequence"/>
</dbReference>
<evidence type="ECO:0000256" key="7">
    <source>
        <dbReference type="SAM" id="Phobius"/>
    </source>
</evidence>
<organism evidence="8 9">
    <name type="scientific">Spongisporangium articulatum</name>
    <dbReference type="NCBI Taxonomy" id="3362603"/>
    <lineage>
        <taxon>Bacteria</taxon>
        <taxon>Bacillati</taxon>
        <taxon>Actinomycetota</taxon>
        <taxon>Actinomycetes</taxon>
        <taxon>Kineosporiales</taxon>
        <taxon>Kineosporiaceae</taxon>
        <taxon>Spongisporangium</taxon>
    </lineage>
</organism>
<dbReference type="PANTHER" id="PTHR30474">
    <property type="entry name" value="CELL CYCLE PROTEIN"/>
    <property type="match status" value="1"/>
</dbReference>
<feature type="transmembrane region" description="Helical" evidence="7">
    <location>
        <begin position="348"/>
        <end position="368"/>
    </location>
</feature>
<evidence type="ECO:0000256" key="2">
    <source>
        <dbReference type="ARBA" id="ARBA00022692"/>
    </source>
</evidence>
<feature type="transmembrane region" description="Helical" evidence="7">
    <location>
        <begin position="18"/>
        <end position="38"/>
    </location>
</feature>
<name>A0ABW8AI65_9ACTN</name>
<accession>A0ABW8AI65</accession>
<feature type="compositionally biased region" description="Pro residues" evidence="6">
    <location>
        <begin position="450"/>
        <end position="460"/>
    </location>
</feature>
<proteinExistence type="predicted"/>
<feature type="transmembrane region" description="Helical" evidence="7">
    <location>
        <begin position="140"/>
        <end position="159"/>
    </location>
</feature>
<keyword evidence="4 7" id="KW-1133">Transmembrane helix</keyword>
<feature type="transmembrane region" description="Helical" evidence="7">
    <location>
        <begin position="77"/>
        <end position="95"/>
    </location>
</feature>
<reference evidence="8 9" key="1">
    <citation type="submission" date="2024-10" db="EMBL/GenBank/DDBJ databases">
        <title>The Natural Products Discovery Center: Release of the First 8490 Sequenced Strains for Exploring Actinobacteria Biosynthetic Diversity.</title>
        <authorList>
            <person name="Kalkreuter E."/>
            <person name="Kautsar S.A."/>
            <person name="Yang D."/>
            <person name="Bader C.D."/>
            <person name="Teijaro C.N."/>
            <person name="Fluegel L."/>
            <person name="Davis C.M."/>
            <person name="Simpson J.R."/>
            <person name="Lauterbach L."/>
            <person name="Steele A.D."/>
            <person name="Gui C."/>
            <person name="Meng S."/>
            <person name="Li G."/>
            <person name="Viehrig K."/>
            <person name="Ye F."/>
            <person name="Su P."/>
            <person name="Kiefer A.F."/>
            <person name="Nichols A."/>
            <person name="Cepeda A.J."/>
            <person name="Yan W."/>
            <person name="Fan B."/>
            <person name="Jiang Y."/>
            <person name="Adhikari A."/>
            <person name="Zheng C.-J."/>
            <person name="Schuster L."/>
            <person name="Cowan T.M."/>
            <person name="Smanski M.J."/>
            <person name="Chevrette M.G."/>
            <person name="De Carvalho L.P.S."/>
            <person name="Shen B."/>
        </authorList>
    </citation>
    <scope>NUCLEOTIDE SEQUENCE [LARGE SCALE GENOMIC DNA]</scope>
    <source>
        <strain evidence="8 9">NPDC049639</strain>
    </source>
</reference>
<feature type="transmembrane region" description="Helical" evidence="7">
    <location>
        <begin position="107"/>
        <end position="128"/>
    </location>
</feature>
<dbReference type="InterPro" id="IPR001182">
    <property type="entry name" value="FtsW/RodA"/>
</dbReference>
<dbReference type="EMBL" id="JBITLV010000001">
    <property type="protein sequence ID" value="MFI7586046.1"/>
    <property type="molecule type" value="Genomic_DNA"/>
</dbReference>
<evidence type="ECO:0000313" key="8">
    <source>
        <dbReference type="EMBL" id="MFI7586046.1"/>
    </source>
</evidence>
<gene>
    <name evidence="8" type="ORF">ACIB24_03095</name>
</gene>
<dbReference type="PANTHER" id="PTHR30474:SF3">
    <property type="entry name" value="PEPTIDOGLYCAN GLYCOSYLTRANSFERASE RODA"/>
    <property type="match status" value="1"/>
</dbReference>
<feature type="transmembrane region" description="Helical" evidence="7">
    <location>
        <begin position="44"/>
        <end position="65"/>
    </location>
</feature>
<evidence type="ECO:0000256" key="5">
    <source>
        <dbReference type="ARBA" id="ARBA00023136"/>
    </source>
</evidence>
<comment type="caution">
    <text evidence="8">The sequence shown here is derived from an EMBL/GenBank/DDBJ whole genome shotgun (WGS) entry which is preliminary data.</text>
</comment>
<feature type="transmembrane region" description="Helical" evidence="7">
    <location>
        <begin position="218"/>
        <end position="236"/>
    </location>
</feature>
<evidence type="ECO:0000256" key="1">
    <source>
        <dbReference type="ARBA" id="ARBA00004141"/>
    </source>
</evidence>
<evidence type="ECO:0000256" key="4">
    <source>
        <dbReference type="ARBA" id="ARBA00022989"/>
    </source>
</evidence>
<feature type="transmembrane region" description="Helical" evidence="7">
    <location>
        <begin position="380"/>
        <end position="402"/>
    </location>
</feature>
<evidence type="ECO:0000256" key="6">
    <source>
        <dbReference type="SAM" id="MobiDB-lite"/>
    </source>
</evidence>
<evidence type="ECO:0000313" key="9">
    <source>
        <dbReference type="Proteomes" id="UP001612915"/>
    </source>
</evidence>
<sequence>MAVVTAVATPRTGRNLEAALTAVAIGVAVFAYGLAGVAQNDGSWPPGMLGYGLAFGAFTGLLHVVLRWRAPYADPTLLPIATLINGLGLVMIHRLDLSEGRSTGGSLAVRQMVWTAVGILAATLIVMLLNDHRVLSRFTYIAMVSGLVLLLMPLVPGIGKNINGARIWIGLGPFSFQPGELAKIVLTVFFAGYLVTARDSLSLVGRKILGLQLPRGRDLGPILAAWVVSVGILVLIENDLGTGLLFFGVFVALIYVATERLSWVLIGLVLFAGGALVAAVSIPHVQTRVSIWLHPFAADNLDRSYQLVQGLFGMASGGLLGTGLGQGRPEIVPYAESDFIYSALGEELGLAGLFAILLLYVLIVERGLRTAIGVRDGFGKLLAAGLSFSMALQVFVVVGGVTRVIPLTGLTTPFLAYGGSSLLSNWMIIALLMRISDSARRPAGEGAVPPILPPSSPPAPTGQMPTPAGASGGSGGGAG</sequence>
<comment type="subcellular location">
    <subcellularLocation>
        <location evidence="1">Membrane</location>
        <topology evidence="1">Multi-pass membrane protein</topology>
    </subcellularLocation>
</comment>
<keyword evidence="3" id="KW-0133">Cell shape</keyword>
<feature type="compositionally biased region" description="Gly residues" evidence="6">
    <location>
        <begin position="470"/>
        <end position="479"/>
    </location>
</feature>
<keyword evidence="9" id="KW-1185">Reference proteome</keyword>
<feature type="transmembrane region" description="Helical" evidence="7">
    <location>
        <begin position="242"/>
        <end position="258"/>
    </location>
</feature>
<protein>
    <submittedName>
        <fullName evidence="8">FtsW/RodA/SpoVE family cell cycle protein</fullName>
    </submittedName>
</protein>
<feature type="transmembrane region" description="Helical" evidence="7">
    <location>
        <begin position="179"/>
        <end position="197"/>
    </location>
</feature>
<keyword evidence="2 7" id="KW-0812">Transmembrane</keyword>
<evidence type="ECO:0000256" key="3">
    <source>
        <dbReference type="ARBA" id="ARBA00022960"/>
    </source>
</evidence>